<reference evidence="1 2" key="1">
    <citation type="submission" date="2017-05" db="EMBL/GenBank/DDBJ databases">
        <authorList>
            <person name="Varghese N."/>
            <person name="Submissions S."/>
        </authorList>
    </citation>
    <scope>NUCLEOTIDE SEQUENCE [LARGE SCALE GENOMIC DNA]</scope>
    <source>
        <strain evidence="1 2">DSM 19036</strain>
    </source>
</reference>
<sequence length="70" mass="8282">MKILNIKINEQSNFLFIAWDCHNLLWLLKFHQNEKTRSYNVETGFYSGGPNWRLSNHFLSDLRLIAALSI</sequence>
<dbReference type="Proteomes" id="UP000320300">
    <property type="component" value="Unassembled WGS sequence"/>
</dbReference>
<dbReference type="EMBL" id="FXTN01000001">
    <property type="protein sequence ID" value="SMO39847.1"/>
    <property type="molecule type" value="Genomic_DNA"/>
</dbReference>
<evidence type="ECO:0000313" key="1">
    <source>
        <dbReference type="EMBL" id="SMO39847.1"/>
    </source>
</evidence>
<proteinExistence type="predicted"/>
<organism evidence="1 2">
    <name type="scientific">Pedobacter westerhofensis</name>
    <dbReference type="NCBI Taxonomy" id="425512"/>
    <lineage>
        <taxon>Bacteria</taxon>
        <taxon>Pseudomonadati</taxon>
        <taxon>Bacteroidota</taxon>
        <taxon>Sphingobacteriia</taxon>
        <taxon>Sphingobacteriales</taxon>
        <taxon>Sphingobacteriaceae</taxon>
        <taxon>Pedobacter</taxon>
    </lineage>
</organism>
<protein>
    <submittedName>
        <fullName evidence="1">Uncharacterized protein</fullName>
    </submittedName>
</protein>
<evidence type="ECO:0000313" key="2">
    <source>
        <dbReference type="Proteomes" id="UP000320300"/>
    </source>
</evidence>
<dbReference type="AlphaFoldDB" id="A0A521AYC9"/>
<keyword evidence="2" id="KW-1185">Reference proteome</keyword>
<gene>
    <name evidence="1" type="ORF">SAMN06265348_101542</name>
</gene>
<accession>A0A521AYC9</accession>
<name>A0A521AYC9_9SPHI</name>